<protein>
    <submittedName>
        <fullName evidence="1">Uncharacterized protein</fullName>
    </submittedName>
</protein>
<gene>
    <name evidence="1" type="ORF">ParKJ_22775</name>
</gene>
<evidence type="ECO:0000313" key="2">
    <source>
        <dbReference type="Proteomes" id="UP001246473"/>
    </source>
</evidence>
<dbReference type="Proteomes" id="UP001246473">
    <property type="component" value="Unassembled WGS sequence"/>
</dbReference>
<sequence length="191" mass="20560">MPKVALLSSVSGDIQHQKLLLVPDGCMDPEAEIDRILVALATEAPHFSWQQAREALRAAGYTPLEDIVGVTRPWDESRCSHAMTFAVAFPPDAEHEHAGKTLRASTWLAAEGGVITLVDEHGQCLMADDQLWKRGAEGWEQVPLGVIFVPRSQFASTAQLSTAIALLSESGFHVQPGDPDTAGNVQAPSAR</sequence>
<dbReference type="EMBL" id="JANSLM010000008">
    <property type="protein sequence ID" value="MDT8840252.1"/>
    <property type="molecule type" value="Genomic_DNA"/>
</dbReference>
<organism evidence="1 2">
    <name type="scientific">Paraburkholderia fungorum</name>
    <dbReference type="NCBI Taxonomy" id="134537"/>
    <lineage>
        <taxon>Bacteria</taxon>
        <taxon>Pseudomonadati</taxon>
        <taxon>Pseudomonadota</taxon>
        <taxon>Betaproteobacteria</taxon>
        <taxon>Burkholderiales</taxon>
        <taxon>Burkholderiaceae</taxon>
        <taxon>Paraburkholderia</taxon>
    </lineage>
</organism>
<reference evidence="1" key="1">
    <citation type="submission" date="2022-08" db="EMBL/GenBank/DDBJ databases">
        <authorList>
            <person name="Kim S.-J."/>
        </authorList>
    </citation>
    <scope>NUCLEOTIDE SEQUENCE</scope>
    <source>
        <strain evidence="1">KJ</strain>
    </source>
</reference>
<accession>A0AAP5UXG0</accession>
<evidence type="ECO:0000313" key="1">
    <source>
        <dbReference type="EMBL" id="MDT8840252.1"/>
    </source>
</evidence>
<proteinExistence type="predicted"/>
<dbReference type="RefSeq" id="WP_315697122.1">
    <property type="nucleotide sequence ID" value="NZ_JANSLM010000008.1"/>
</dbReference>
<name>A0AAP5UXG0_9BURK</name>
<dbReference type="AlphaFoldDB" id="A0AAP5UXG0"/>
<comment type="caution">
    <text evidence="1">The sequence shown here is derived from an EMBL/GenBank/DDBJ whole genome shotgun (WGS) entry which is preliminary data.</text>
</comment>